<dbReference type="Proteomes" id="UP000189670">
    <property type="component" value="Unassembled WGS sequence"/>
</dbReference>
<evidence type="ECO:0000313" key="1">
    <source>
        <dbReference type="EMBL" id="ETR69013.1"/>
    </source>
</evidence>
<comment type="caution">
    <text evidence="1">The sequence shown here is derived from an EMBL/GenBank/DDBJ whole genome shotgun (WGS) entry which is preliminary data.</text>
</comment>
<name>A0A1V1P2J1_9BACT</name>
<organism evidence="1 2">
    <name type="scientific">Candidatus Magnetoglobus multicellularis str. Araruama</name>
    <dbReference type="NCBI Taxonomy" id="890399"/>
    <lineage>
        <taxon>Bacteria</taxon>
        <taxon>Pseudomonadati</taxon>
        <taxon>Thermodesulfobacteriota</taxon>
        <taxon>Desulfobacteria</taxon>
        <taxon>Desulfobacterales</taxon>
        <taxon>Desulfobacteraceae</taxon>
        <taxon>Candidatus Magnetoglobus</taxon>
    </lineage>
</organism>
<dbReference type="AlphaFoldDB" id="A0A1V1P2J1"/>
<protein>
    <submittedName>
        <fullName evidence="1">Uncharacterized protein</fullName>
    </submittedName>
</protein>
<dbReference type="EMBL" id="ATBP01000763">
    <property type="protein sequence ID" value="ETR69013.1"/>
    <property type="molecule type" value="Genomic_DNA"/>
</dbReference>
<evidence type="ECO:0000313" key="2">
    <source>
        <dbReference type="Proteomes" id="UP000189670"/>
    </source>
</evidence>
<reference evidence="2" key="1">
    <citation type="submission" date="2012-11" db="EMBL/GenBank/DDBJ databases">
        <authorList>
            <person name="Lucero-Rivera Y.E."/>
            <person name="Tovar-Ramirez D."/>
        </authorList>
    </citation>
    <scope>NUCLEOTIDE SEQUENCE [LARGE SCALE GENOMIC DNA]</scope>
    <source>
        <strain evidence="2">Araruama</strain>
    </source>
</reference>
<proteinExistence type="predicted"/>
<sequence length="105" mass="12280">MEAFRVNKHIQSTTINIPEFQKYIGRHAEIIILIENRTELKSHFIFEDEKSTKKGITAKDILQLPIDQRESVIAKQFKDAIELYNDNPELIIEDVDSFVEYGDEI</sequence>
<gene>
    <name evidence="1" type="ORF">OMM_09961</name>
</gene>
<accession>A0A1V1P2J1</accession>